<keyword evidence="7" id="KW-0472">Membrane</keyword>
<dbReference type="PROSITE" id="PS50893">
    <property type="entry name" value="ABC_TRANSPORTER_2"/>
    <property type="match status" value="1"/>
</dbReference>
<comment type="subcellular location">
    <subcellularLocation>
        <location evidence="1">Cell membrane</location>
        <topology evidence="1">Peripheral membrane protein</topology>
    </subcellularLocation>
</comment>
<keyword evidence="3" id="KW-0813">Transport</keyword>
<dbReference type="SUPFAM" id="SSF52540">
    <property type="entry name" value="P-loop containing nucleoside triphosphate hydrolases"/>
    <property type="match status" value="1"/>
</dbReference>
<dbReference type="GO" id="GO:0005524">
    <property type="term" value="F:ATP binding"/>
    <property type="evidence" value="ECO:0007669"/>
    <property type="project" value="UniProtKB-KW"/>
</dbReference>
<keyword evidence="6 9" id="KW-0067">ATP-binding</keyword>
<evidence type="ECO:0000313" key="9">
    <source>
        <dbReference type="EMBL" id="GAA3810613.1"/>
    </source>
</evidence>
<gene>
    <name evidence="9" type="ORF">GCM10022380_30480</name>
</gene>
<dbReference type="Proteomes" id="UP001501624">
    <property type="component" value="Unassembled WGS sequence"/>
</dbReference>
<comment type="caution">
    <text evidence="9">The sequence shown here is derived from an EMBL/GenBank/DDBJ whole genome shotgun (WGS) entry which is preliminary data.</text>
</comment>
<name>A0ABP7I3R6_9PSEU</name>
<evidence type="ECO:0000256" key="7">
    <source>
        <dbReference type="ARBA" id="ARBA00023136"/>
    </source>
</evidence>
<dbReference type="SMART" id="SM00382">
    <property type="entry name" value="AAA"/>
    <property type="match status" value="1"/>
</dbReference>
<dbReference type="InterPro" id="IPR050388">
    <property type="entry name" value="ABC_Ni/Peptide_Import"/>
</dbReference>
<protein>
    <submittedName>
        <fullName evidence="9">ABC transporter ATP-binding protein</fullName>
    </submittedName>
</protein>
<dbReference type="CDD" id="cd03257">
    <property type="entry name" value="ABC_NikE_OppD_transporters"/>
    <property type="match status" value="1"/>
</dbReference>
<keyword evidence="10" id="KW-1185">Reference proteome</keyword>
<proteinExistence type="inferred from homology"/>
<dbReference type="PANTHER" id="PTHR43297">
    <property type="entry name" value="OLIGOPEPTIDE TRANSPORT ATP-BINDING PROTEIN APPD"/>
    <property type="match status" value="1"/>
</dbReference>
<dbReference type="RefSeq" id="WP_237338380.1">
    <property type="nucleotide sequence ID" value="NZ_BAABCM010000003.1"/>
</dbReference>
<keyword evidence="4" id="KW-1003">Cell membrane</keyword>
<evidence type="ECO:0000313" key="10">
    <source>
        <dbReference type="Proteomes" id="UP001501624"/>
    </source>
</evidence>
<organism evidence="9 10">
    <name type="scientific">Amycolatopsis tucumanensis</name>
    <dbReference type="NCBI Taxonomy" id="401106"/>
    <lineage>
        <taxon>Bacteria</taxon>
        <taxon>Bacillati</taxon>
        <taxon>Actinomycetota</taxon>
        <taxon>Actinomycetes</taxon>
        <taxon>Pseudonocardiales</taxon>
        <taxon>Pseudonocardiaceae</taxon>
        <taxon>Amycolatopsis</taxon>
    </lineage>
</organism>
<evidence type="ECO:0000256" key="1">
    <source>
        <dbReference type="ARBA" id="ARBA00004202"/>
    </source>
</evidence>
<accession>A0ABP7I3R6</accession>
<evidence type="ECO:0000256" key="3">
    <source>
        <dbReference type="ARBA" id="ARBA00022448"/>
    </source>
</evidence>
<dbReference type="InterPro" id="IPR003439">
    <property type="entry name" value="ABC_transporter-like_ATP-bd"/>
</dbReference>
<dbReference type="InterPro" id="IPR003593">
    <property type="entry name" value="AAA+_ATPase"/>
</dbReference>
<dbReference type="PANTHER" id="PTHR43297:SF2">
    <property type="entry name" value="DIPEPTIDE TRANSPORT ATP-BINDING PROTEIN DPPD"/>
    <property type="match status" value="1"/>
</dbReference>
<dbReference type="NCBIfam" id="TIGR01727">
    <property type="entry name" value="oligo_HPY"/>
    <property type="match status" value="1"/>
</dbReference>
<comment type="similarity">
    <text evidence="2">Belongs to the ABC transporter superfamily.</text>
</comment>
<sequence length="344" mass="36934">MNTELKPGYAIPSGESTLEPSSLLEVDDLTVRFRRNRRTLEAVHGISFSLSAGESLGIVGESGSGKSITALAMIRLLDPMTSSVSGAVRFAGRDVFTLSPRALRKVRGADIAYVFQDPLGSLNPSMRIEHQLTEPLRLHGLAHGRQARQRALEMLELVGINDPARRLRQYPHEISGGMRQRVMIAGALITNPSVVILDEPTTALDATIQAQILELLADLRKRLSMGMLLISHDLGVVAQVTDRVAVMYAGRIVETGATAEVLAAPQHPYTRGLLSSRPRLNAPRTAALTPIPGQPPTLEAHPQTGCGFAPRCPLADDHCRSALPPLGSQTHAAACWKATPGRAA</sequence>
<dbReference type="InterPro" id="IPR017871">
    <property type="entry name" value="ABC_transporter-like_CS"/>
</dbReference>
<evidence type="ECO:0000256" key="6">
    <source>
        <dbReference type="ARBA" id="ARBA00022840"/>
    </source>
</evidence>
<evidence type="ECO:0000259" key="8">
    <source>
        <dbReference type="PROSITE" id="PS50893"/>
    </source>
</evidence>
<dbReference type="InterPro" id="IPR013563">
    <property type="entry name" value="Oligopep_ABC_C"/>
</dbReference>
<dbReference type="PROSITE" id="PS00211">
    <property type="entry name" value="ABC_TRANSPORTER_1"/>
    <property type="match status" value="1"/>
</dbReference>
<dbReference type="InterPro" id="IPR027417">
    <property type="entry name" value="P-loop_NTPase"/>
</dbReference>
<evidence type="ECO:0000256" key="2">
    <source>
        <dbReference type="ARBA" id="ARBA00005417"/>
    </source>
</evidence>
<dbReference type="EMBL" id="BAABCM010000003">
    <property type="protein sequence ID" value="GAA3810613.1"/>
    <property type="molecule type" value="Genomic_DNA"/>
</dbReference>
<evidence type="ECO:0000256" key="5">
    <source>
        <dbReference type="ARBA" id="ARBA00022741"/>
    </source>
</evidence>
<evidence type="ECO:0000256" key="4">
    <source>
        <dbReference type="ARBA" id="ARBA00022475"/>
    </source>
</evidence>
<dbReference type="Pfam" id="PF00005">
    <property type="entry name" value="ABC_tran"/>
    <property type="match status" value="1"/>
</dbReference>
<reference evidence="10" key="1">
    <citation type="journal article" date="2019" name="Int. J. Syst. Evol. Microbiol.">
        <title>The Global Catalogue of Microorganisms (GCM) 10K type strain sequencing project: providing services to taxonomists for standard genome sequencing and annotation.</title>
        <authorList>
            <consortium name="The Broad Institute Genomics Platform"/>
            <consortium name="The Broad Institute Genome Sequencing Center for Infectious Disease"/>
            <person name="Wu L."/>
            <person name="Ma J."/>
        </authorList>
    </citation>
    <scope>NUCLEOTIDE SEQUENCE [LARGE SCALE GENOMIC DNA]</scope>
    <source>
        <strain evidence="10">JCM 17017</strain>
    </source>
</reference>
<dbReference type="Gene3D" id="3.40.50.300">
    <property type="entry name" value="P-loop containing nucleotide triphosphate hydrolases"/>
    <property type="match status" value="1"/>
</dbReference>
<dbReference type="Pfam" id="PF08352">
    <property type="entry name" value="oligo_HPY"/>
    <property type="match status" value="1"/>
</dbReference>
<keyword evidence="5" id="KW-0547">Nucleotide-binding</keyword>
<feature type="domain" description="ABC transporter" evidence="8">
    <location>
        <begin position="24"/>
        <end position="274"/>
    </location>
</feature>